<evidence type="ECO:0000256" key="5">
    <source>
        <dbReference type="ARBA" id="ARBA00022842"/>
    </source>
</evidence>
<dbReference type="SUPFAM" id="SSF50324">
    <property type="entry name" value="Inorganic pyrophosphatase"/>
    <property type="match status" value="1"/>
</dbReference>
<keyword evidence="5" id="KW-0460">Magnesium</keyword>
<dbReference type="GO" id="GO:0000287">
    <property type="term" value="F:magnesium ion binding"/>
    <property type="evidence" value="ECO:0007669"/>
    <property type="project" value="InterPro"/>
</dbReference>
<protein>
    <recommendedName>
        <fullName evidence="2">inorganic diphosphatase</fullName>
        <ecNumber evidence="2">3.6.1.1</ecNumber>
    </recommendedName>
</protein>
<dbReference type="STRING" id="551995.SAMN05192574_107222"/>
<dbReference type="Gene3D" id="3.90.80.10">
    <property type="entry name" value="Inorganic pyrophosphatase"/>
    <property type="match status" value="1"/>
</dbReference>
<dbReference type="EMBL" id="FOCL01000007">
    <property type="protein sequence ID" value="SEO36605.1"/>
    <property type="molecule type" value="Genomic_DNA"/>
</dbReference>
<reference evidence="7" key="1">
    <citation type="submission" date="2016-10" db="EMBL/GenBank/DDBJ databases">
        <authorList>
            <person name="Varghese N."/>
            <person name="Submissions S."/>
        </authorList>
    </citation>
    <scope>NUCLEOTIDE SEQUENCE [LARGE SCALE GENOMIC DNA]</scope>
    <source>
        <strain evidence="7">Gh-48</strain>
    </source>
</reference>
<dbReference type="GO" id="GO:0004427">
    <property type="term" value="F:inorganic diphosphate phosphatase activity"/>
    <property type="evidence" value="ECO:0007669"/>
    <property type="project" value="UniProtKB-EC"/>
</dbReference>
<dbReference type="GO" id="GO:0006796">
    <property type="term" value="P:phosphate-containing compound metabolic process"/>
    <property type="evidence" value="ECO:0007669"/>
    <property type="project" value="InterPro"/>
</dbReference>
<organism evidence="6 7">
    <name type="scientific">Mucilaginibacter gossypiicola</name>
    <dbReference type="NCBI Taxonomy" id="551995"/>
    <lineage>
        <taxon>Bacteria</taxon>
        <taxon>Pseudomonadati</taxon>
        <taxon>Bacteroidota</taxon>
        <taxon>Sphingobacteriia</taxon>
        <taxon>Sphingobacteriales</taxon>
        <taxon>Sphingobacteriaceae</taxon>
        <taxon>Mucilaginibacter</taxon>
    </lineage>
</organism>
<proteinExistence type="predicted"/>
<evidence type="ECO:0000256" key="1">
    <source>
        <dbReference type="ARBA" id="ARBA00001946"/>
    </source>
</evidence>
<comment type="cofactor">
    <cofactor evidence="1">
        <name>Mg(2+)</name>
        <dbReference type="ChEBI" id="CHEBI:18420"/>
    </cofactor>
</comment>
<dbReference type="Pfam" id="PF00719">
    <property type="entry name" value="Pyrophosphatase"/>
    <property type="match status" value="1"/>
</dbReference>
<dbReference type="GO" id="GO:0005737">
    <property type="term" value="C:cytoplasm"/>
    <property type="evidence" value="ECO:0007669"/>
    <property type="project" value="InterPro"/>
</dbReference>
<gene>
    <name evidence="6" type="ORF">SAMN05192574_107222</name>
</gene>
<dbReference type="OrthoDB" id="5187599at2"/>
<evidence type="ECO:0000313" key="6">
    <source>
        <dbReference type="EMBL" id="SEO36605.1"/>
    </source>
</evidence>
<name>A0A1H8P419_9SPHI</name>
<accession>A0A1H8P419</accession>
<dbReference type="RefSeq" id="WP_091214608.1">
    <property type="nucleotide sequence ID" value="NZ_FOCL01000007.1"/>
</dbReference>
<sequence length="167" mass="18492">MENLENNITVIVETPRGSGHKYNYDAATKQFRLKKLLPAGMVFPFDFGFIPNTLGGDGDALDVLVISEIGTFPGCVIDCRLIGAFKVEQINTDGQRYRNDRFLAVPEVSKIFTGLHDAAQLPPNLVDQIEAFFTNYSRLESKEFKLMERLGAEGAMELVNNAATGDE</sequence>
<evidence type="ECO:0000256" key="2">
    <source>
        <dbReference type="ARBA" id="ARBA00012146"/>
    </source>
</evidence>
<keyword evidence="7" id="KW-1185">Reference proteome</keyword>
<dbReference type="EC" id="3.6.1.1" evidence="2"/>
<dbReference type="PANTHER" id="PTHR10286">
    <property type="entry name" value="INORGANIC PYROPHOSPHATASE"/>
    <property type="match status" value="1"/>
</dbReference>
<evidence type="ECO:0000313" key="7">
    <source>
        <dbReference type="Proteomes" id="UP000198942"/>
    </source>
</evidence>
<evidence type="ECO:0000256" key="3">
    <source>
        <dbReference type="ARBA" id="ARBA00022723"/>
    </source>
</evidence>
<dbReference type="InterPro" id="IPR036649">
    <property type="entry name" value="Pyrophosphatase_sf"/>
</dbReference>
<evidence type="ECO:0000256" key="4">
    <source>
        <dbReference type="ARBA" id="ARBA00022801"/>
    </source>
</evidence>
<dbReference type="Proteomes" id="UP000198942">
    <property type="component" value="Unassembled WGS sequence"/>
</dbReference>
<dbReference type="AlphaFoldDB" id="A0A1H8P419"/>
<keyword evidence="3" id="KW-0479">Metal-binding</keyword>
<dbReference type="InterPro" id="IPR008162">
    <property type="entry name" value="Pyrophosphatase"/>
</dbReference>
<keyword evidence="4" id="KW-0378">Hydrolase</keyword>